<feature type="domain" description="NfeD-like C-terminal" evidence="7">
    <location>
        <begin position="114"/>
        <end position="175"/>
    </location>
</feature>
<feature type="chain" id="PRO_5045572677" evidence="6">
    <location>
        <begin position="20"/>
        <end position="181"/>
    </location>
</feature>
<dbReference type="SUPFAM" id="SSF141322">
    <property type="entry name" value="NfeD domain-like"/>
    <property type="match status" value="1"/>
</dbReference>
<gene>
    <name evidence="9" type="ORF">ACFFHW_01745</name>
</gene>
<dbReference type="PANTHER" id="PTHR33507">
    <property type="entry name" value="INNER MEMBRANE PROTEIN YBBJ"/>
    <property type="match status" value="1"/>
</dbReference>
<dbReference type="RefSeq" id="WP_019952121.1">
    <property type="nucleotide sequence ID" value="NZ_JBHLVX010000005.1"/>
</dbReference>
<evidence type="ECO:0000313" key="9">
    <source>
        <dbReference type="EMBL" id="MFC0266730.1"/>
    </source>
</evidence>
<evidence type="ECO:0000313" key="10">
    <source>
        <dbReference type="Proteomes" id="UP001589814"/>
    </source>
</evidence>
<evidence type="ECO:0000256" key="4">
    <source>
        <dbReference type="ARBA" id="ARBA00023136"/>
    </source>
</evidence>
<keyword evidence="4 5" id="KW-0472">Membrane</keyword>
<feature type="transmembrane region" description="Helical" evidence="5">
    <location>
        <begin position="78"/>
        <end position="99"/>
    </location>
</feature>
<protein>
    <submittedName>
        <fullName evidence="9">NfeD family protein</fullName>
    </submittedName>
</protein>
<feature type="transmembrane region" description="Helical" evidence="5">
    <location>
        <begin position="53"/>
        <end position="72"/>
    </location>
</feature>
<dbReference type="Gene3D" id="2.40.50.140">
    <property type="entry name" value="Nucleic acid-binding proteins"/>
    <property type="match status" value="1"/>
</dbReference>
<keyword evidence="2 5" id="KW-0812">Transmembrane</keyword>
<dbReference type="PANTHER" id="PTHR33507:SF4">
    <property type="entry name" value="NODULATION COMPETITIVENESS PROTEIN NFED"/>
    <property type="match status" value="1"/>
</dbReference>
<keyword evidence="3 5" id="KW-1133">Transmembrane helix</keyword>
<feature type="signal peptide" evidence="6">
    <location>
        <begin position="1"/>
        <end position="19"/>
    </location>
</feature>
<proteinExistence type="predicted"/>
<feature type="domain" description="NfeD integral membrane" evidence="8">
    <location>
        <begin position="10"/>
        <end position="100"/>
    </location>
</feature>
<keyword evidence="6" id="KW-0732">Signal</keyword>
<dbReference type="InterPro" id="IPR012340">
    <property type="entry name" value="NA-bd_OB-fold"/>
</dbReference>
<accession>A0ABV6FZB0</accession>
<dbReference type="EMBL" id="JBHLVX010000005">
    <property type="protein sequence ID" value="MFC0266730.1"/>
    <property type="molecule type" value="Genomic_DNA"/>
</dbReference>
<name>A0ABV6FZB0_9GAMM</name>
<evidence type="ECO:0000256" key="6">
    <source>
        <dbReference type="SAM" id="SignalP"/>
    </source>
</evidence>
<evidence type="ECO:0000256" key="1">
    <source>
        <dbReference type="ARBA" id="ARBA00004141"/>
    </source>
</evidence>
<evidence type="ECO:0000256" key="3">
    <source>
        <dbReference type="ARBA" id="ARBA00022989"/>
    </source>
</evidence>
<evidence type="ECO:0000256" key="2">
    <source>
        <dbReference type="ARBA" id="ARBA00022692"/>
    </source>
</evidence>
<dbReference type="Proteomes" id="UP001589814">
    <property type="component" value="Unassembled WGS sequence"/>
</dbReference>
<dbReference type="InterPro" id="IPR052165">
    <property type="entry name" value="Membrane_assoc_protease"/>
</dbReference>
<dbReference type="InterPro" id="IPR002810">
    <property type="entry name" value="NfeD-like_C"/>
</dbReference>
<evidence type="ECO:0000256" key="5">
    <source>
        <dbReference type="SAM" id="Phobius"/>
    </source>
</evidence>
<dbReference type="Pfam" id="PF24961">
    <property type="entry name" value="NfeD_membrane"/>
    <property type="match status" value="1"/>
</dbReference>
<keyword evidence="10" id="KW-1185">Reference proteome</keyword>
<sequence>MRYLPATLLLLLVTAPAFAAPGGALGDGVWLLSLGLVLIAVEAITPIFGVVGLAGLVLFVLGAVLMANAGLLPGGDSFGALALVIVGALVIGTFLLWIVTRALKFRHMTPLGGREALIGATGEVPDDFTQQHLNHYLGYVRVHGERWQAASDCPLSAGDSVRVTTVDGLRLRVERGPCAGE</sequence>
<organism evidence="9 10">
    <name type="scientific">Kushneria aurantia</name>
    <dbReference type="NCBI Taxonomy" id="504092"/>
    <lineage>
        <taxon>Bacteria</taxon>
        <taxon>Pseudomonadati</taxon>
        <taxon>Pseudomonadota</taxon>
        <taxon>Gammaproteobacteria</taxon>
        <taxon>Oceanospirillales</taxon>
        <taxon>Halomonadaceae</taxon>
        <taxon>Kushneria</taxon>
    </lineage>
</organism>
<comment type="caution">
    <text evidence="9">The sequence shown here is derived from an EMBL/GenBank/DDBJ whole genome shotgun (WGS) entry which is preliminary data.</text>
</comment>
<dbReference type="Pfam" id="PF01957">
    <property type="entry name" value="NfeD"/>
    <property type="match status" value="1"/>
</dbReference>
<reference evidence="9 10" key="1">
    <citation type="submission" date="2024-09" db="EMBL/GenBank/DDBJ databases">
        <authorList>
            <person name="Sun Q."/>
            <person name="Mori K."/>
        </authorList>
    </citation>
    <scope>NUCLEOTIDE SEQUENCE [LARGE SCALE GENOMIC DNA]</scope>
    <source>
        <strain evidence="9 10">CCM 7415</strain>
    </source>
</reference>
<evidence type="ECO:0000259" key="8">
    <source>
        <dbReference type="Pfam" id="PF24961"/>
    </source>
</evidence>
<dbReference type="InterPro" id="IPR056739">
    <property type="entry name" value="NfeD_membrane"/>
</dbReference>
<comment type="subcellular location">
    <subcellularLocation>
        <location evidence="1">Membrane</location>
        <topology evidence="1">Multi-pass membrane protein</topology>
    </subcellularLocation>
</comment>
<evidence type="ECO:0000259" key="7">
    <source>
        <dbReference type="Pfam" id="PF01957"/>
    </source>
</evidence>